<keyword evidence="2" id="KW-1185">Reference proteome</keyword>
<evidence type="ECO:0000313" key="1">
    <source>
        <dbReference type="EMBL" id="KAE8136542.1"/>
    </source>
</evidence>
<protein>
    <submittedName>
        <fullName evidence="1">Uncharacterized protein</fullName>
    </submittedName>
</protein>
<proteinExistence type="predicted"/>
<accession>A0A5N6SPC9</accession>
<dbReference type="RefSeq" id="XP_031912605.1">
    <property type="nucleotide sequence ID" value="XM_032054814.1"/>
</dbReference>
<organism evidence="1 2">
    <name type="scientific">Aspergillus pseudotamarii</name>
    <dbReference type="NCBI Taxonomy" id="132259"/>
    <lineage>
        <taxon>Eukaryota</taxon>
        <taxon>Fungi</taxon>
        <taxon>Dikarya</taxon>
        <taxon>Ascomycota</taxon>
        <taxon>Pezizomycotina</taxon>
        <taxon>Eurotiomycetes</taxon>
        <taxon>Eurotiomycetidae</taxon>
        <taxon>Eurotiales</taxon>
        <taxon>Aspergillaceae</taxon>
        <taxon>Aspergillus</taxon>
        <taxon>Aspergillus subgen. Circumdati</taxon>
    </lineage>
</organism>
<name>A0A5N6SPC9_ASPPS</name>
<sequence>MNCWILNWAATMKPLTGLCFRAPPSFRHFVLSHVRRSFVDYDLLKTRPTKTWHDLARYTREKLTAQNTR</sequence>
<dbReference type="AlphaFoldDB" id="A0A5N6SPC9"/>
<gene>
    <name evidence="1" type="ORF">BDV38DRAFT_249224</name>
</gene>
<dbReference type="EMBL" id="ML743583">
    <property type="protein sequence ID" value="KAE8136542.1"/>
    <property type="molecule type" value="Genomic_DNA"/>
</dbReference>
<evidence type="ECO:0000313" key="2">
    <source>
        <dbReference type="Proteomes" id="UP000325672"/>
    </source>
</evidence>
<dbReference type="GeneID" id="43639024"/>
<dbReference type="Proteomes" id="UP000325672">
    <property type="component" value="Unassembled WGS sequence"/>
</dbReference>
<reference evidence="1 2" key="1">
    <citation type="submission" date="2019-04" db="EMBL/GenBank/DDBJ databases">
        <title>Friends and foes A comparative genomics study of 23 Aspergillus species from section Flavi.</title>
        <authorList>
            <consortium name="DOE Joint Genome Institute"/>
            <person name="Kjaerbolling I."/>
            <person name="Vesth T."/>
            <person name="Frisvad J.C."/>
            <person name="Nybo J.L."/>
            <person name="Theobald S."/>
            <person name="Kildgaard S."/>
            <person name="Isbrandt T."/>
            <person name="Kuo A."/>
            <person name="Sato A."/>
            <person name="Lyhne E.K."/>
            <person name="Kogle M.E."/>
            <person name="Wiebenga A."/>
            <person name="Kun R.S."/>
            <person name="Lubbers R.J."/>
            <person name="Makela M.R."/>
            <person name="Barry K."/>
            <person name="Chovatia M."/>
            <person name="Clum A."/>
            <person name="Daum C."/>
            <person name="Haridas S."/>
            <person name="He G."/>
            <person name="LaButti K."/>
            <person name="Lipzen A."/>
            <person name="Mondo S."/>
            <person name="Riley R."/>
            <person name="Salamov A."/>
            <person name="Simmons B.A."/>
            <person name="Magnuson J.K."/>
            <person name="Henrissat B."/>
            <person name="Mortensen U.H."/>
            <person name="Larsen T.O."/>
            <person name="Devries R.P."/>
            <person name="Grigoriev I.V."/>
            <person name="Machida M."/>
            <person name="Baker S.E."/>
            <person name="Andersen M.R."/>
        </authorList>
    </citation>
    <scope>NUCLEOTIDE SEQUENCE [LARGE SCALE GENOMIC DNA]</scope>
    <source>
        <strain evidence="1 2">CBS 117625</strain>
    </source>
</reference>